<dbReference type="AlphaFoldDB" id="A0AAV6SQY7"/>
<reference evidence="1 2" key="1">
    <citation type="journal article" date="2021" name="Sci. Rep.">
        <title>Chromosome anchoring in Senegalese sole (Solea senegalensis) reveals sex-associated markers and genome rearrangements in flatfish.</title>
        <authorList>
            <person name="Guerrero-Cozar I."/>
            <person name="Gomez-Garrido J."/>
            <person name="Berbel C."/>
            <person name="Martinez-Blanch J.F."/>
            <person name="Alioto T."/>
            <person name="Claros M.G."/>
            <person name="Gagnaire P.A."/>
            <person name="Manchado M."/>
        </authorList>
    </citation>
    <scope>NUCLEOTIDE SEQUENCE [LARGE SCALE GENOMIC DNA]</scope>
    <source>
        <strain evidence="1">Sse05_10M</strain>
    </source>
</reference>
<gene>
    <name evidence="1" type="ORF">JOB18_018735</name>
</gene>
<dbReference type="EMBL" id="JAGKHQ010000003">
    <property type="protein sequence ID" value="KAG7519924.1"/>
    <property type="molecule type" value="Genomic_DNA"/>
</dbReference>
<dbReference type="Proteomes" id="UP000693946">
    <property type="component" value="Linkage Group LG11"/>
</dbReference>
<evidence type="ECO:0000313" key="1">
    <source>
        <dbReference type="EMBL" id="KAG7519924.1"/>
    </source>
</evidence>
<accession>A0AAV6SQY7</accession>
<keyword evidence="2" id="KW-1185">Reference proteome</keyword>
<protein>
    <submittedName>
        <fullName evidence="1">Uncharacterized protein</fullName>
    </submittedName>
</protein>
<sequence length="133" mass="14526">MSKNSESNPHRGSTLQRSKLFVGSCQRHGDDDLRVSREKMAGLIAWEFFVVKSRLQWRPSAVGLSKGRRFTGIMQVLLGAQQISSSVPGVKAARADTLDRDLLLPECQANGAHKGGLDHCQGQASVPHSNEEC</sequence>
<name>A0AAV6SQY7_SOLSE</name>
<organism evidence="1 2">
    <name type="scientific">Solea senegalensis</name>
    <name type="common">Senegalese sole</name>
    <dbReference type="NCBI Taxonomy" id="28829"/>
    <lineage>
        <taxon>Eukaryota</taxon>
        <taxon>Metazoa</taxon>
        <taxon>Chordata</taxon>
        <taxon>Craniata</taxon>
        <taxon>Vertebrata</taxon>
        <taxon>Euteleostomi</taxon>
        <taxon>Actinopterygii</taxon>
        <taxon>Neopterygii</taxon>
        <taxon>Teleostei</taxon>
        <taxon>Neoteleostei</taxon>
        <taxon>Acanthomorphata</taxon>
        <taxon>Carangaria</taxon>
        <taxon>Pleuronectiformes</taxon>
        <taxon>Pleuronectoidei</taxon>
        <taxon>Soleidae</taxon>
        <taxon>Solea</taxon>
    </lineage>
</organism>
<evidence type="ECO:0000313" key="2">
    <source>
        <dbReference type="Proteomes" id="UP000693946"/>
    </source>
</evidence>
<comment type="caution">
    <text evidence="1">The sequence shown here is derived from an EMBL/GenBank/DDBJ whole genome shotgun (WGS) entry which is preliminary data.</text>
</comment>
<proteinExistence type="predicted"/>